<dbReference type="InterPro" id="IPR012677">
    <property type="entry name" value="Nucleotide-bd_a/b_plait_sf"/>
</dbReference>
<dbReference type="InterPro" id="IPR053260">
    <property type="entry name" value="hnRNP"/>
</dbReference>
<keyword evidence="3" id="KW-0472">Membrane</keyword>
<evidence type="ECO:0000256" key="2">
    <source>
        <dbReference type="SAM" id="MobiDB-lite"/>
    </source>
</evidence>
<dbReference type="InterPro" id="IPR000504">
    <property type="entry name" value="RRM_dom"/>
</dbReference>
<dbReference type="Gene3D" id="3.30.70.330">
    <property type="match status" value="2"/>
</dbReference>
<feature type="domain" description="RRM" evidence="4">
    <location>
        <begin position="154"/>
        <end position="231"/>
    </location>
</feature>
<dbReference type="SUPFAM" id="SSF54928">
    <property type="entry name" value="RNA-binding domain, RBD"/>
    <property type="match status" value="2"/>
</dbReference>
<feature type="compositionally biased region" description="Polar residues" evidence="2">
    <location>
        <begin position="124"/>
        <end position="139"/>
    </location>
</feature>
<dbReference type="CDD" id="cd12330">
    <property type="entry name" value="RRM2_Hrp1p"/>
    <property type="match status" value="1"/>
</dbReference>
<dbReference type="InterPro" id="IPR035979">
    <property type="entry name" value="RBD_domain_sf"/>
</dbReference>
<sequence length="500" mass="51155">MDSDEGKLFIGGISWETTEDKLKDHFGNYGEVLDAVIMRDKVTGRPRGFGFVVFADPSLLDRVLQDNHTIDGRTVSFFSLFLYLAYFFLSLVWSLKLGLLGAGLDLFRCKIVDAKRALSREEQQMSARSGNTTSGNPTPGRSAGAGASANVRTKKIFVGGLPPTLTEDGFRQYFESFGTVTDAVVMYDQNTHRPRGFGFISFDSEDTVDKVLQKTFHDLNGKPVEVKRALPKDANPNTGSGRSMGSGSHQSYGGPSGNAGSYDGRPDTSRYMQPQAPAYSSSAYGAPGYGYGAANSGVGYAGYGVGGYGSAGAGYNGPAGAYGNPNAPMAGYVGGPPGAQRNLWSNQAPSGYGPAGYGGSAAYGPASSWNASAASGGSGAVPTGQSGTPGYVSQGYGYGAYGGSEGPYGTQGGYGSLGGRGSSGPGGSPAGNTGEQGAGSAYMGGNYGIPNANSGYANAWRPDLSQAGPYGASQVNGAPGGPASYGGGYGGPHGRQVQQQ</sequence>
<feature type="region of interest" description="Disordered" evidence="2">
    <location>
        <begin position="122"/>
        <end position="148"/>
    </location>
</feature>
<dbReference type="EMBL" id="AMZH03005554">
    <property type="protein sequence ID" value="RRT66127.1"/>
    <property type="molecule type" value="Genomic_DNA"/>
</dbReference>
<accession>A0A426ZQ54</accession>
<dbReference type="PROSITE" id="PS50102">
    <property type="entry name" value="RRM"/>
    <property type="match status" value="2"/>
</dbReference>
<evidence type="ECO:0000313" key="5">
    <source>
        <dbReference type="EMBL" id="RRT66127.1"/>
    </source>
</evidence>
<reference evidence="5 6" key="1">
    <citation type="journal article" date="2014" name="Agronomy (Basel)">
        <title>A Draft Genome Sequence for Ensete ventricosum, the Drought-Tolerant Tree Against Hunger.</title>
        <authorList>
            <person name="Harrison J."/>
            <person name="Moore K.A."/>
            <person name="Paszkiewicz K."/>
            <person name="Jones T."/>
            <person name="Grant M."/>
            <person name="Ambacheew D."/>
            <person name="Muzemil S."/>
            <person name="Studholme D.J."/>
        </authorList>
    </citation>
    <scope>NUCLEOTIDE SEQUENCE [LARGE SCALE GENOMIC DNA]</scope>
</reference>
<feature type="region of interest" description="Disordered" evidence="2">
    <location>
        <begin position="456"/>
        <end position="500"/>
    </location>
</feature>
<dbReference type="FunFam" id="3.30.70.330:FF:000478">
    <property type="entry name" value="heterogeneous nuclear ribonucleoprotein 1"/>
    <property type="match status" value="1"/>
</dbReference>
<feature type="transmembrane region" description="Helical" evidence="3">
    <location>
        <begin position="83"/>
        <end position="107"/>
    </location>
</feature>
<comment type="caution">
    <text evidence="5">The sequence shown here is derived from an EMBL/GenBank/DDBJ whole genome shotgun (WGS) entry which is preliminary data.</text>
</comment>
<dbReference type="PANTHER" id="PTHR48035">
    <property type="entry name" value="HETEROGENEOUS NUCLEAR RIBONUCLEOPROTEIN 1"/>
    <property type="match status" value="1"/>
</dbReference>
<dbReference type="CDD" id="cd12325">
    <property type="entry name" value="RRM1_hnRNPA_hnRNPD_like"/>
    <property type="match status" value="1"/>
</dbReference>
<keyword evidence="3" id="KW-1133">Transmembrane helix</keyword>
<dbReference type="PANTHER" id="PTHR48035:SF2">
    <property type="entry name" value="RNA-BINDING REGION RNP-1 DOMAIN-CONTAINING PROTEIN"/>
    <property type="match status" value="1"/>
</dbReference>
<dbReference type="SMART" id="SM00360">
    <property type="entry name" value="RRM"/>
    <property type="match status" value="2"/>
</dbReference>
<gene>
    <name evidence="5" type="ORF">B296_00040484</name>
</gene>
<dbReference type="GO" id="GO:0003723">
    <property type="term" value="F:RNA binding"/>
    <property type="evidence" value="ECO:0007669"/>
    <property type="project" value="UniProtKB-UniRule"/>
</dbReference>
<evidence type="ECO:0000256" key="1">
    <source>
        <dbReference type="PROSITE-ProRule" id="PRU00176"/>
    </source>
</evidence>
<evidence type="ECO:0000259" key="4">
    <source>
        <dbReference type="PROSITE" id="PS50102"/>
    </source>
</evidence>
<dbReference type="Proteomes" id="UP000287651">
    <property type="component" value="Unassembled WGS sequence"/>
</dbReference>
<name>A0A426ZQ54_ENSVE</name>
<proteinExistence type="predicted"/>
<feature type="compositionally biased region" description="Polar residues" evidence="2">
    <location>
        <begin position="235"/>
        <end position="253"/>
    </location>
</feature>
<feature type="compositionally biased region" description="Gly residues" evidence="2">
    <location>
        <begin position="478"/>
        <end position="493"/>
    </location>
</feature>
<protein>
    <recommendedName>
        <fullName evidence="4">RRM domain-containing protein</fullName>
    </recommendedName>
</protein>
<evidence type="ECO:0000256" key="3">
    <source>
        <dbReference type="SAM" id="Phobius"/>
    </source>
</evidence>
<dbReference type="FunFam" id="3.30.70.330:FF:000051">
    <property type="entry name" value="Heterogeneous nuclear ribonucleoprotein 1"/>
    <property type="match status" value="1"/>
</dbReference>
<evidence type="ECO:0000313" key="6">
    <source>
        <dbReference type="Proteomes" id="UP000287651"/>
    </source>
</evidence>
<feature type="region of interest" description="Disordered" evidence="2">
    <location>
        <begin position="412"/>
        <end position="437"/>
    </location>
</feature>
<keyword evidence="3" id="KW-0812">Transmembrane</keyword>
<feature type="domain" description="RRM" evidence="4">
    <location>
        <begin position="6"/>
        <end position="75"/>
    </location>
</feature>
<organism evidence="5 6">
    <name type="scientific">Ensete ventricosum</name>
    <name type="common">Abyssinian banana</name>
    <name type="synonym">Musa ensete</name>
    <dbReference type="NCBI Taxonomy" id="4639"/>
    <lineage>
        <taxon>Eukaryota</taxon>
        <taxon>Viridiplantae</taxon>
        <taxon>Streptophyta</taxon>
        <taxon>Embryophyta</taxon>
        <taxon>Tracheophyta</taxon>
        <taxon>Spermatophyta</taxon>
        <taxon>Magnoliopsida</taxon>
        <taxon>Liliopsida</taxon>
        <taxon>Zingiberales</taxon>
        <taxon>Musaceae</taxon>
        <taxon>Ensete</taxon>
    </lineage>
</organism>
<dbReference type="Pfam" id="PF00076">
    <property type="entry name" value="RRM_1"/>
    <property type="match status" value="2"/>
</dbReference>
<feature type="region of interest" description="Disordered" evidence="2">
    <location>
        <begin position="223"/>
        <end position="274"/>
    </location>
</feature>
<keyword evidence="1" id="KW-0694">RNA-binding</keyword>
<dbReference type="AlphaFoldDB" id="A0A426ZQ54"/>